<protein>
    <submittedName>
        <fullName evidence="1">Uncharacterized protein</fullName>
    </submittedName>
</protein>
<accession>A0A6C0CWV0</accession>
<evidence type="ECO:0000313" key="1">
    <source>
        <dbReference type="EMBL" id="QHT09316.1"/>
    </source>
</evidence>
<reference evidence="1" key="1">
    <citation type="journal article" date="2020" name="Nature">
        <title>Giant virus diversity and host interactions through global metagenomics.</title>
        <authorList>
            <person name="Schulz F."/>
            <person name="Roux S."/>
            <person name="Paez-Espino D."/>
            <person name="Jungbluth S."/>
            <person name="Walsh D.A."/>
            <person name="Denef V.J."/>
            <person name="McMahon K.D."/>
            <person name="Konstantinidis K.T."/>
            <person name="Eloe-Fadrosh E.A."/>
            <person name="Kyrpides N.C."/>
            <person name="Woyke T."/>
        </authorList>
    </citation>
    <scope>NUCLEOTIDE SEQUENCE</scope>
    <source>
        <strain evidence="1">GVMAG-M-3300023110-24</strain>
    </source>
</reference>
<proteinExistence type="predicted"/>
<dbReference type="EMBL" id="MN739509">
    <property type="protein sequence ID" value="QHT09316.1"/>
    <property type="molecule type" value="Genomic_DNA"/>
</dbReference>
<dbReference type="AlphaFoldDB" id="A0A6C0CWV0"/>
<organism evidence="1">
    <name type="scientific">viral metagenome</name>
    <dbReference type="NCBI Taxonomy" id="1070528"/>
    <lineage>
        <taxon>unclassified sequences</taxon>
        <taxon>metagenomes</taxon>
        <taxon>organismal metagenomes</taxon>
    </lineage>
</organism>
<sequence>MPLRRDYLDDEGRIYRINLAKTTKLSLDYAKRIDNLHKSIRYLKNGVITRIKVIPYDFEIYEQTSNDKVHIINLLLGDSCESYLFRNNFTIKDLNREILDLENKLVVYDYYDEEYPLSLHIFDKDNVHF</sequence>
<name>A0A6C0CWV0_9ZZZZ</name>